<keyword evidence="2" id="KW-1185">Reference proteome</keyword>
<name>A0A4Y2GCH7_ARAVE</name>
<accession>A0A4Y2GCH7</accession>
<dbReference type="AlphaFoldDB" id="A0A4Y2GCH7"/>
<organism evidence="1 2">
    <name type="scientific">Araneus ventricosus</name>
    <name type="common">Orbweaver spider</name>
    <name type="synonym">Epeira ventricosa</name>
    <dbReference type="NCBI Taxonomy" id="182803"/>
    <lineage>
        <taxon>Eukaryota</taxon>
        <taxon>Metazoa</taxon>
        <taxon>Ecdysozoa</taxon>
        <taxon>Arthropoda</taxon>
        <taxon>Chelicerata</taxon>
        <taxon>Arachnida</taxon>
        <taxon>Araneae</taxon>
        <taxon>Araneomorphae</taxon>
        <taxon>Entelegynae</taxon>
        <taxon>Araneoidea</taxon>
        <taxon>Araneidae</taxon>
        <taxon>Araneus</taxon>
    </lineage>
</organism>
<comment type="caution">
    <text evidence="1">The sequence shown here is derived from an EMBL/GenBank/DDBJ whole genome shotgun (WGS) entry which is preliminary data.</text>
</comment>
<sequence length="119" mass="12905">MNSNNQCLYTAACSTLLVDRRHHKEGGSDLHKISIQDVARCRDDATGTPPSVTTTLRERLPLRVTTSDLCALLAGTGGDDLEEKSSRKRCSAFSLSINTVVGLPLISTVKTFSVLERTL</sequence>
<reference evidence="1 2" key="1">
    <citation type="journal article" date="2019" name="Sci. Rep.">
        <title>Orb-weaving spider Araneus ventricosus genome elucidates the spidroin gene catalogue.</title>
        <authorList>
            <person name="Kono N."/>
            <person name="Nakamura H."/>
            <person name="Ohtoshi R."/>
            <person name="Moran D.A.P."/>
            <person name="Shinohara A."/>
            <person name="Yoshida Y."/>
            <person name="Fujiwara M."/>
            <person name="Mori M."/>
            <person name="Tomita M."/>
            <person name="Arakawa K."/>
        </authorList>
    </citation>
    <scope>NUCLEOTIDE SEQUENCE [LARGE SCALE GENOMIC DNA]</scope>
</reference>
<gene>
    <name evidence="1" type="ORF">AVEN_207079_1</name>
</gene>
<dbReference type="EMBL" id="BGPR01001298">
    <property type="protein sequence ID" value="GBM50425.1"/>
    <property type="molecule type" value="Genomic_DNA"/>
</dbReference>
<evidence type="ECO:0000313" key="2">
    <source>
        <dbReference type="Proteomes" id="UP000499080"/>
    </source>
</evidence>
<protein>
    <submittedName>
        <fullName evidence="1">Uncharacterized protein</fullName>
    </submittedName>
</protein>
<dbReference type="Proteomes" id="UP000499080">
    <property type="component" value="Unassembled WGS sequence"/>
</dbReference>
<proteinExistence type="predicted"/>
<evidence type="ECO:0000313" key="1">
    <source>
        <dbReference type="EMBL" id="GBM50425.1"/>
    </source>
</evidence>